<name>A0A1I7SZW9_9PELO</name>
<evidence type="ECO:0000313" key="2">
    <source>
        <dbReference type="Proteomes" id="UP000095282"/>
    </source>
</evidence>
<feature type="transmembrane region" description="Helical" evidence="1">
    <location>
        <begin position="58"/>
        <end position="76"/>
    </location>
</feature>
<reference evidence="3" key="1">
    <citation type="submission" date="2016-11" db="UniProtKB">
        <authorList>
            <consortium name="WormBaseParasite"/>
        </authorList>
    </citation>
    <scope>IDENTIFICATION</scope>
</reference>
<keyword evidence="1" id="KW-0472">Membrane</keyword>
<evidence type="ECO:0000313" key="3">
    <source>
        <dbReference type="WBParaSite" id="Csp11.Scaffold413.g1107.t1"/>
    </source>
</evidence>
<sequence length="77" mass="8817">MIHALPIGGQQDQLLAVYQPMEMDGSGIDGSGTELWTQLSGSHQTIVHQEQLQLSIPIFYICLTRFYIFLSNFFFFF</sequence>
<dbReference type="AlphaFoldDB" id="A0A1I7SZW9"/>
<proteinExistence type="predicted"/>
<dbReference type="Proteomes" id="UP000095282">
    <property type="component" value="Unplaced"/>
</dbReference>
<evidence type="ECO:0000256" key="1">
    <source>
        <dbReference type="SAM" id="Phobius"/>
    </source>
</evidence>
<organism evidence="2 3">
    <name type="scientific">Caenorhabditis tropicalis</name>
    <dbReference type="NCBI Taxonomy" id="1561998"/>
    <lineage>
        <taxon>Eukaryota</taxon>
        <taxon>Metazoa</taxon>
        <taxon>Ecdysozoa</taxon>
        <taxon>Nematoda</taxon>
        <taxon>Chromadorea</taxon>
        <taxon>Rhabditida</taxon>
        <taxon>Rhabditina</taxon>
        <taxon>Rhabditomorpha</taxon>
        <taxon>Rhabditoidea</taxon>
        <taxon>Rhabditidae</taxon>
        <taxon>Peloderinae</taxon>
        <taxon>Caenorhabditis</taxon>
    </lineage>
</organism>
<keyword evidence="2" id="KW-1185">Reference proteome</keyword>
<keyword evidence="1" id="KW-0812">Transmembrane</keyword>
<protein>
    <submittedName>
        <fullName evidence="3">Uncharacterized protein</fullName>
    </submittedName>
</protein>
<keyword evidence="1" id="KW-1133">Transmembrane helix</keyword>
<accession>A0A1I7SZW9</accession>
<dbReference type="WBParaSite" id="Csp11.Scaffold413.g1107.t1">
    <property type="protein sequence ID" value="Csp11.Scaffold413.g1107.t1"/>
    <property type="gene ID" value="Csp11.Scaffold413.g1107"/>
</dbReference>